<gene>
    <name evidence="2" type="ORF">ALC56_04669</name>
</gene>
<feature type="non-terminal residue" evidence="2">
    <location>
        <position position="1"/>
    </location>
</feature>
<evidence type="ECO:0000256" key="1">
    <source>
        <dbReference type="SAM" id="MobiDB-lite"/>
    </source>
</evidence>
<dbReference type="STRING" id="34720.A0A151JY33"/>
<evidence type="ECO:0000313" key="2">
    <source>
        <dbReference type="EMBL" id="KYN40922.1"/>
    </source>
</evidence>
<evidence type="ECO:0000313" key="3">
    <source>
        <dbReference type="Proteomes" id="UP000078541"/>
    </source>
</evidence>
<dbReference type="EMBL" id="KQ981505">
    <property type="protein sequence ID" value="KYN40922.1"/>
    <property type="molecule type" value="Genomic_DNA"/>
</dbReference>
<dbReference type="AlphaFoldDB" id="A0A151JY33"/>
<keyword evidence="3" id="KW-1185">Reference proteome</keyword>
<reference evidence="2 3" key="1">
    <citation type="submission" date="2016-03" db="EMBL/GenBank/DDBJ databases">
        <title>Trachymyrmex septentrionalis WGS genome.</title>
        <authorList>
            <person name="Nygaard S."/>
            <person name="Hu H."/>
            <person name="Boomsma J."/>
            <person name="Zhang G."/>
        </authorList>
    </citation>
    <scope>NUCLEOTIDE SEQUENCE [LARGE SCALE GENOMIC DNA]</scope>
    <source>
        <strain evidence="2">Tsep2-gDNA-1</strain>
        <tissue evidence="2">Whole body</tissue>
    </source>
</reference>
<protein>
    <recommendedName>
        <fullName evidence="4">Nuclease HARBI1</fullName>
    </recommendedName>
</protein>
<sequence>YSNEEFRKRFRFKKVTVRDILLSIIVQDLEKPTMRGLQIKYSQSSISRIMKRVSILFARHLNKYVNFPQRRNAVMDNIRLFHNMAHFPNVSVIDDTYIVITHLLTLFFTPWNIHEISYNIEKTSESICKKRALKIDRIEKDIALDRHFKPIIKPLRQIVHIPSVRAIKRELHYNDAVSVTKRERKEEEEKDEEEKDEKNSVTFESSLSLRKFDDRLHDI</sequence>
<organism evidence="2 3">
    <name type="scientific">Trachymyrmex septentrionalis</name>
    <dbReference type="NCBI Taxonomy" id="34720"/>
    <lineage>
        <taxon>Eukaryota</taxon>
        <taxon>Metazoa</taxon>
        <taxon>Ecdysozoa</taxon>
        <taxon>Arthropoda</taxon>
        <taxon>Hexapoda</taxon>
        <taxon>Insecta</taxon>
        <taxon>Pterygota</taxon>
        <taxon>Neoptera</taxon>
        <taxon>Endopterygota</taxon>
        <taxon>Hymenoptera</taxon>
        <taxon>Apocrita</taxon>
        <taxon>Aculeata</taxon>
        <taxon>Formicoidea</taxon>
        <taxon>Formicidae</taxon>
        <taxon>Myrmicinae</taxon>
        <taxon>Trachymyrmex</taxon>
    </lineage>
</organism>
<evidence type="ECO:0008006" key="4">
    <source>
        <dbReference type="Google" id="ProtNLM"/>
    </source>
</evidence>
<accession>A0A151JY33</accession>
<dbReference type="Proteomes" id="UP000078541">
    <property type="component" value="Unassembled WGS sequence"/>
</dbReference>
<proteinExistence type="predicted"/>
<name>A0A151JY33_9HYME</name>
<feature type="region of interest" description="Disordered" evidence="1">
    <location>
        <begin position="180"/>
        <end position="203"/>
    </location>
</feature>